<proteinExistence type="predicted"/>
<evidence type="ECO:0000256" key="2">
    <source>
        <dbReference type="SAM" id="MobiDB-lite"/>
    </source>
</evidence>
<evidence type="ECO:0000256" key="1">
    <source>
        <dbReference type="SAM" id="Coils"/>
    </source>
</evidence>
<keyword evidence="5" id="KW-1185">Reference proteome</keyword>
<accession>A0ABU2HB12</accession>
<keyword evidence="1" id="KW-0175">Coiled coil</keyword>
<feature type="coiled-coil region" evidence="1">
    <location>
        <begin position="101"/>
        <end position="135"/>
    </location>
</feature>
<sequence length="349" mass="39491">MDHTRSTCHSCARAQESFWDDAHSGHGHLRSRRPTARARRSASVPSRALTGGLVGVLCAVLMPATSVHAATLPAEPSEDLDSLMEEAQELGDEYSGELMDMSAIMDDAERATERAEATQEDVAEAQEQVRQLAITSYQEDGLDPALTIFVEESPEEIIDRAVLVEHLSNSQQSQIEDLEQAIERDRTAQENAEERLEEFEDDLVELEERRSEVHELIADYPDQEQQGPYNLTPRTELMRQTVIEEFGEGPGVGCYRPHDGGPIYGEHPLGRACDFMMTNDGVMPPQDEIDRGWAISEWARENAEEYGVMYVIYRQQIWDVRRGDTDWRPMSDRGSITDNHFDHVHISMF</sequence>
<evidence type="ECO:0000259" key="3">
    <source>
        <dbReference type="Pfam" id="PF26571"/>
    </source>
</evidence>
<comment type="caution">
    <text evidence="4">The sequence shown here is derived from an EMBL/GenBank/DDBJ whole genome shotgun (WGS) entry which is preliminary data.</text>
</comment>
<feature type="compositionally biased region" description="Basic residues" evidence="2">
    <location>
        <begin position="25"/>
        <end position="40"/>
    </location>
</feature>
<reference evidence="5" key="1">
    <citation type="submission" date="2023-07" db="EMBL/GenBank/DDBJ databases">
        <title>Novel species in the genus Lipingzhangella isolated from Sambhar Salt Lake.</title>
        <authorList>
            <person name="Jiya N."/>
            <person name="Kajale S."/>
            <person name="Sharma A."/>
        </authorList>
    </citation>
    <scope>NUCLEOTIDE SEQUENCE [LARGE SCALE GENOMIC DNA]</scope>
    <source>
        <strain evidence="5">LS1_29</strain>
    </source>
</reference>
<dbReference type="Proteomes" id="UP001250214">
    <property type="component" value="Unassembled WGS sequence"/>
</dbReference>
<protein>
    <recommendedName>
        <fullName evidence="3">ARB-07466-like C-terminal domain-containing protein</fullName>
    </recommendedName>
</protein>
<feature type="region of interest" description="Disordered" evidence="2">
    <location>
        <begin position="22"/>
        <end position="45"/>
    </location>
</feature>
<dbReference type="Gene3D" id="6.10.250.3150">
    <property type="match status" value="1"/>
</dbReference>
<evidence type="ECO:0000313" key="5">
    <source>
        <dbReference type="Proteomes" id="UP001250214"/>
    </source>
</evidence>
<feature type="domain" description="ARB-07466-like C-terminal" evidence="3">
    <location>
        <begin position="230"/>
        <end position="341"/>
    </location>
</feature>
<dbReference type="InterPro" id="IPR058593">
    <property type="entry name" value="ARB_07466-like_C"/>
</dbReference>
<dbReference type="Pfam" id="PF26571">
    <property type="entry name" value="VldE"/>
    <property type="match status" value="1"/>
</dbReference>
<organism evidence="4 5">
    <name type="scientific">Lipingzhangella rawalii</name>
    <dbReference type="NCBI Taxonomy" id="2055835"/>
    <lineage>
        <taxon>Bacteria</taxon>
        <taxon>Bacillati</taxon>
        <taxon>Actinomycetota</taxon>
        <taxon>Actinomycetes</taxon>
        <taxon>Streptosporangiales</taxon>
        <taxon>Nocardiopsidaceae</taxon>
        <taxon>Lipingzhangella</taxon>
    </lineage>
</organism>
<feature type="coiled-coil region" evidence="1">
    <location>
        <begin position="168"/>
        <end position="216"/>
    </location>
</feature>
<dbReference type="EMBL" id="JAVLVT010000013">
    <property type="protein sequence ID" value="MDS1272515.1"/>
    <property type="molecule type" value="Genomic_DNA"/>
</dbReference>
<dbReference type="RefSeq" id="WP_310914102.1">
    <property type="nucleotide sequence ID" value="NZ_JAVLVT010000013.1"/>
</dbReference>
<evidence type="ECO:0000313" key="4">
    <source>
        <dbReference type="EMBL" id="MDS1272515.1"/>
    </source>
</evidence>
<gene>
    <name evidence="4" type="ORF">RIF23_19690</name>
</gene>
<name>A0ABU2HB12_9ACTN</name>